<organism evidence="2">
    <name type="scientific">Fagus sylvatica</name>
    <name type="common">Beechnut</name>
    <dbReference type="NCBI Taxonomy" id="28930"/>
    <lineage>
        <taxon>Eukaryota</taxon>
        <taxon>Viridiplantae</taxon>
        <taxon>Streptophyta</taxon>
        <taxon>Embryophyta</taxon>
        <taxon>Tracheophyta</taxon>
        <taxon>Spermatophyta</taxon>
        <taxon>Magnoliopsida</taxon>
        <taxon>eudicotyledons</taxon>
        <taxon>Gunneridae</taxon>
        <taxon>Pentapetalae</taxon>
        <taxon>rosids</taxon>
        <taxon>fabids</taxon>
        <taxon>Fagales</taxon>
        <taxon>Fagaceae</taxon>
        <taxon>Fagus</taxon>
    </lineage>
</organism>
<name>A0A2N9HJ08_FAGSY</name>
<gene>
    <name evidence="2" type="ORF">FSB_LOCUS39572</name>
</gene>
<dbReference type="AlphaFoldDB" id="A0A2N9HJ08"/>
<reference evidence="2" key="1">
    <citation type="submission" date="2018-02" db="EMBL/GenBank/DDBJ databases">
        <authorList>
            <person name="Cohen D.B."/>
            <person name="Kent A.D."/>
        </authorList>
    </citation>
    <scope>NUCLEOTIDE SEQUENCE</scope>
</reference>
<accession>A0A2N9HJ08</accession>
<dbReference type="EMBL" id="OIVN01003502">
    <property type="protein sequence ID" value="SPD11690.1"/>
    <property type="molecule type" value="Genomic_DNA"/>
</dbReference>
<evidence type="ECO:0000256" key="1">
    <source>
        <dbReference type="SAM" id="MobiDB-lite"/>
    </source>
</evidence>
<feature type="region of interest" description="Disordered" evidence="1">
    <location>
        <begin position="1"/>
        <end position="30"/>
    </location>
</feature>
<evidence type="ECO:0000313" key="2">
    <source>
        <dbReference type="EMBL" id="SPD11690.1"/>
    </source>
</evidence>
<proteinExistence type="predicted"/>
<sequence length="57" mass="6093">MVKPLLRSAKATTGPPPDRPSPHRLTPAGCCCRRRSVTPRHAPFARSGSALRSALTT</sequence>
<protein>
    <submittedName>
        <fullName evidence="2">Uncharacterized protein</fullName>
    </submittedName>
</protein>